<gene>
    <name evidence="1" type="ORF">GCM10017668_36610</name>
</gene>
<organism evidence="1 2">
    <name type="scientific">Streptomyces tuirus</name>
    <dbReference type="NCBI Taxonomy" id="68278"/>
    <lineage>
        <taxon>Bacteria</taxon>
        <taxon>Bacillati</taxon>
        <taxon>Actinomycetota</taxon>
        <taxon>Actinomycetes</taxon>
        <taxon>Kitasatosporales</taxon>
        <taxon>Streptomycetaceae</taxon>
        <taxon>Streptomyces</taxon>
    </lineage>
</organism>
<sequence length="67" mass="7255">MSVAAHSRSDALFVETVAARFPGRREGGVTWGEWCLSAFTTPPVTASLIPTAPPERFLSNRRVIPDA</sequence>
<dbReference type="EMBL" id="AP023439">
    <property type="protein sequence ID" value="BCL21818.1"/>
    <property type="molecule type" value="Genomic_DNA"/>
</dbReference>
<proteinExistence type="predicted"/>
<protein>
    <submittedName>
        <fullName evidence="1">Uncharacterized protein</fullName>
    </submittedName>
</protein>
<dbReference type="KEGG" id="stui:GCM10017668_36610"/>
<evidence type="ECO:0000313" key="1">
    <source>
        <dbReference type="EMBL" id="BCL21818.1"/>
    </source>
</evidence>
<dbReference type="Proteomes" id="UP000516373">
    <property type="component" value="Chromosome"/>
</dbReference>
<dbReference type="AlphaFoldDB" id="A0A7G1NF90"/>
<evidence type="ECO:0000313" key="2">
    <source>
        <dbReference type="Proteomes" id="UP000516373"/>
    </source>
</evidence>
<accession>A0A7G1NF90</accession>
<reference evidence="1 2" key="1">
    <citation type="journal article" date="2014" name="Int. J. Syst. Evol. Microbiol.">
        <title>Complete genome sequence of Corynebacterium casei LMG S-19264T (=DSM 44701T), isolated from a smear-ripened cheese.</title>
        <authorList>
            <consortium name="US DOE Joint Genome Institute (JGI-PGF)"/>
            <person name="Walter F."/>
            <person name="Albersmeier A."/>
            <person name="Kalinowski J."/>
            <person name="Ruckert C."/>
        </authorList>
    </citation>
    <scope>NUCLEOTIDE SEQUENCE [LARGE SCALE GENOMIC DNA]</scope>
    <source>
        <strain evidence="1 2">JCM 4255</strain>
    </source>
</reference>
<name>A0A7G1NF90_9ACTN</name>